<keyword evidence="1" id="KW-1133">Transmembrane helix</keyword>
<dbReference type="EMBL" id="CP073347">
    <property type="protein sequence ID" value="UTW11529.1"/>
    <property type="molecule type" value="Genomic_DNA"/>
</dbReference>
<dbReference type="Proteomes" id="UP001058461">
    <property type="component" value="Chromosome"/>
</dbReference>
<evidence type="ECO:0000313" key="2">
    <source>
        <dbReference type="EMBL" id="UTW11529.1"/>
    </source>
</evidence>
<keyword evidence="3" id="KW-1185">Reference proteome</keyword>
<reference evidence="2" key="1">
    <citation type="submission" date="2021-04" db="EMBL/GenBank/DDBJ databases">
        <title>Oceanospirillales bacteria with DddD are important DMSP degraders in coastal seawater.</title>
        <authorList>
            <person name="Liu J."/>
        </authorList>
    </citation>
    <scope>NUCLEOTIDE SEQUENCE</scope>
    <source>
        <strain evidence="2">D13-1</strain>
    </source>
</reference>
<name>A0ABY5HHC1_9GAMM</name>
<evidence type="ECO:0000256" key="1">
    <source>
        <dbReference type="SAM" id="Phobius"/>
    </source>
</evidence>
<evidence type="ECO:0000313" key="3">
    <source>
        <dbReference type="Proteomes" id="UP001058461"/>
    </source>
</evidence>
<protein>
    <submittedName>
        <fullName evidence="2">Uncharacterized protein</fullName>
    </submittedName>
</protein>
<gene>
    <name evidence="2" type="ORF">KDW95_20100</name>
</gene>
<proteinExistence type="predicted"/>
<keyword evidence="1" id="KW-0472">Membrane</keyword>
<keyword evidence="1" id="KW-0812">Transmembrane</keyword>
<feature type="transmembrane region" description="Helical" evidence="1">
    <location>
        <begin position="52"/>
        <end position="72"/>
    </location>
</feature>
<accession>A0ABY5HHC1</accession>
<sequence length="108" mass="12529">MNGKSFDADSLSSKLMVDGRVEVIFSMFKGRFLDQLIKTDLRLAYGKNDGHLLIFLLLIKGMVLVLCSSLFFRDITDVYDFYIMNRSRINIRKERTENGLAKFVFFLS</sequence>
<dbReference type="RefSeq" id="WP_255853568.1">
    <property type="nucleotide sequence ID" value="NZ_CP073347.1"/>
</dbReference>
<organism evidence="2 3">
    <name type="scientific">Marinobacterium rhizophilum</name>
    <dbReference type="NCBI Taxonomy" id="420402"/>
    <lineage>
        <taxon>Bacteria</taxon>
        <taxon>Pseudomonadati</taxon>
        <taxon>Pseudomonadota</taxon>
        <taxon>Gammaproteobacteria</taxon>
        <taxon>Oceanospirillales</taxon>
        <taxon>Oceanospirillaceae</taxon>
        <taxon>Marinobacterium</taxon>
    </lineage>
</organism>